<dbReference type="InterPro" id="IPR014721">
    <property type="entry name" value="Ribsml_uS5_D2-typ_fold_subgr"/>
</dbReference>
<dbReference type="InterPro" id="IPR036554">
    <property type="entry name" value="GHMP_kinase_C_sf"/>
</dbReference>
<feature type="non-terminal residue" evidence="10">
    <location>
        <position position="279"/>
    </location>
</feature>
<sequence>MNFFEKAPAKLNLSLNLTGETKDNYHFLVSLIVFLDLQDMLSVERSDRFSYEISGAKKNFGNDDLVMKSLNAILKRKKIEKLPAVKIVLDKKIPIGAGLGGGSADAAATIRLLNRYMRLNMSLEEMTKIAFEIGSDVPSCLVSEPLILSGYGENIVKIPYFPDIEILLIYPNLNVVTKEVFDQIDINKIQKKKPYYYEELLQSQCNLLVKGRLEGLNLFTNDLQSYSATLNPRIKEAIKVLDDSGSLFSRMTGSGSACFGIFPEVKIDSVEKQIKDFYG</sequence>
<evidence type="ECO:0000256" key="1">
    <source>
        <dbReference type="ARBA" id="ARBA00009684"/>
    </source>
</evidence>
<evidence type="ECO:0000259" key="9">
    <source>
        <dbReference type="Pfam" id="PF08544"/>
    </source>
</evidence>
<dbReference type="InterPro" id="IPR006204">
    <property type="entry name" value="GHMP_kinase_N_dom"/>
</dbReference>
<evidence type="ECO:0000256" key="4">
    <source>
        <dbReference type="ARBA" id="ARBA00022741"/>
    </source>
</evidence>
<reference evidence="10" key="1">
    <citation type="submission" date="2018-05" db="EMBL/GenBank/DDBJ databases">
        <authorList>
            <person name="Lanie J.A."/>
            <person name="Ng W.-L."/>
            <person name="Kazmierczak K.M."/>
            <person name="Andrzejewski T.M."/>
            <person name="Davidsen T.M."/>
            <person name="Wayne K.J."/>
            <person name="Tettelin H."/>
            <person name="Glass J.I."/>
            <person name="Rusch D."/>
            <person name="Podicherti R."/>
            <person name="Tsui H.-C.T."/>
            <person name="Winkler M.E."/>
        </authorList>
    </citation>
    <scope>NUCLEOTIDE SEQUENCE</scope>
</reference>
<dbReference type="Gene3D" id="3.30.230.10">
    <property type="match status" value="1"/>
</dbReference>
<dbReference type="InterPro" id="IPR004424">
    <property type="entry name" value="IspE"/>
</dbReference>
<dbReference type="PANTHER" id="PTHR43527:SF2">
    <property type="entry name" value="4-DIPHOSPHOCYTIDYL-2-C-METHYL-D-ERYTHRITOL KINASE, CHLOROPLASTIC"/>
    <property type="match status" value="1"/>
</dbReference>
<dbReference type="GO" id="GO:0050515">
    <property type="term" value="F:4-(cytidine 5'-diphospho)-2-C-methyl-D-erythritol kinase activity"/>
    <property type="evidence" value="ECO:0007669"/>
    <property type="project" value="UniProtKB-EC"/>
</dbReference>
<dbReference type="NCBIfam" id="NF011202">
    <property type="entry name" value="PRK14608.1"/>
    <property type="match status" value="1"/>
</dbReference>
<dbReference type="SUPFAM" id="SSF55060">
    <property type="entry name" value="GHMP Kinase, C-terminal domain"/>
    <property type="match status" value="1"/>
</dbReference>
<dbReference type="PIRSF" id="PIRSF010376">
    <property type="entry name" value="IspE"/>
    <property type="match status" value="1"/>
</dbReference>
<keyword evidence="3" id="KW-0808">Transferase</keyword>
<organism evidence="10">
    <name type="scientific">marine metagenome</name>
    <dbReference type="NCBI Taxonomy" id="408172"/>
    <lineage>
        <taxon>unclassified sequences</taxon>
        <taxon>metagenomes</taxon>
        <taxon>ecological metagenomes</taxon>
    </lineage>
</organism>
<protein>
    <recommendedName>
        <fullName evidence="2">4-(cytidine 5'-diphospho)-2-C-methyl-D-erythritol kinase</fullName>
        <ecNumber evidence="2">2.7.1.148</ecNumber>
    </recommendedName>
    <alternativeName>
        <fullName evidence="7">4-(cytidine-5'-diphospho)-2-C-methyl-D-erythritol kinase</fullName>
    </alternativeName>
</protein>
<feature type="domain" description="GHMP kinase C-terminal" evidence="9">
    <location>
        <begin position="215"/>
        <end position="278"/>
    </location>
</feature>
<dbReference type="Gene3D" id="3.30.70.890">
    <property type="entry name" value="GHMP kinase, C-terminal domain"/>
    <property type="match status" value="1"/>
</dbReference>
<dbReference type="AlphaFoldDB" id="A0A381PPA1"/>
<dbReference type="GO" id="GO:0005524">
    <property type="term" value="F:ATP binding"/>
    <property type="evidence" value="ECO:0007669"/>
    <property type="project" value="UniProtKB-KW"/>
</dbReference>
<dbReference type="InterPro" id="IPR013750">
    <property type="entry name" value="GHMP_kinase_C_dom"/>
</dbReference>
<dbReference type="EMBL" id="UINC01001045">
    <property type="protein sequence ID" value="SUZ68852.1"/>
    <property type="molecule type" value="Genomic_DNA"/>
</dbReference>
<evidence type="ECO:0000256" key="7">
    <source>
        <dbReference type="ARBA" id="ARBA00032554"/>
    </source>
</evidence>
<evidence type="ECO:0000313" key="10">
    <source>
        <dbReference type="EMBL" id="SUZ68852.1"/>
    </source>
</evidence>
<evidence type="ECO:0000259" key="8">
    <source>
        <dbReference type="Pfam" id="PF00288"/>
    </source>
</evidence>
<dbReference type="HAMAP" id="MF_00061">
    <property type="entry name" value="IspE"/>
    <property type="match status" value="1"/>
</dbReference>
<name>A0A381PPA1_9ZZZZ</name>
<keyword evidence="4" id="KW-0547">Nucleotide-binding</keyword>
<dbReference type="EC" id="2.7.1.148" evidence="2"/>
<dbReference type="NCBIfam" id="TIGR00154">
    <property type="entry name" value="ispE"/>
    <property type="match status" value="1"/>
</dbReference>
<dbReference type="PANTHER" id="PTHR43527">
    <property type="entry name" value="4-DIPHOSPHOCYTIDYL-2-C-METHYL-D-ERYTHRITOL KINASE, CHLOROPLASTIC"/>
    <property type="match status" value="1"/>
</dbReference>
<feature type="domain" description="GHMP kinase N-terminal" evidence="8">
    <location>
        <begin position="65"/>
        <end position="142"/>
    </location>
</feature>
<dbReference type="SUPFAM" id="SSF54211">
    <property type="entry name" value="Ribosomal protein S5 domain 2-like"/>
    <property type="match status" value="1"/>
</dbReference>
<feature type="non-terminal residue" evidence="10">
    <location>
        <position position="1"/>
    </location>
</feature>
<keyword evidence="6" id="KW-0067">ATP-binding</keyword>
<comment type="similarity">
    <text evidence="1">Belongs to the GHMP kinase family. IspE subfamily.</text>
</comment>
<gene>
    <name evidence="10" type="ORF">METZ01_LOCUS21706</name>
</gene>
<dbReference type="GO" id="GO:0016114">
    <property type="term" value="P:terpenoid biosynthetic process"/>
    <property type="evidence" value="ECO:0007669"/>
    <property type="project" value="InterPro"/>
</dbReference>
<accession>A0A381PPA1</accession>
<dbReference type="Pfam" id="PF00288">
    <property type="entry name" value="GHMP_kinases_N"/>
    <property type="match status" value="1"/>
</dbReference>
<evidence type="ECO:0000256" key="5">
    <source>
        <dbReference type="ARBA" id="ARBA00022777"/>
    </source>
</evidence>
<evidence type="ECO:0000256" key="6">
    <source>
        <dbReference type="ARBA" id="ARBA00022840"/>
    </source>
</evidence>
<dbReference type="InterPro" id="IPR020568">
    <property type="entry name" value="Ribosomal_Su5_D2-typ_SF"/>
</dbReference>
<dbReference type="Pfam" id="PF08544">
    <property type="entry name" value="GHMP_kinases_C"/>
    <property type="match status" value="1"/>
</dbReference>
<evidence type="ECO:0000256" key="3">
    <source>
        <dbReference type="ARBA" id="ARBA00022679"/>
    </source>
</evidence>
<evidence type="ECO:0000256" key="2">
    <source>
        <dbReference type="ARBA" id="ARBA00012052"/>
    </source>
</evidence>
<keyword evidence="5" id="KW-0418">Kinase</keyword>
<proteinExistence type="inferred from homology"/>